<dbReference type="RefSeq" id="WP_043920075.1">
    <property type="nucleotide sequence ID" value="NZ_FZPF01000001.1"/>
</dbReference>
<dbReference type="Pfam" id="PF20112">
    <property type="entry name" value="DUF6502"/>
    <property type="match status" value="1"/>
</dbReference>
<evidence type="ECO:0000313" key="1">
    <source>
        <dbReference type="EMBL" id="KIT14993.1"/>
    </source>
</evidence>
<sequence>MSDPSPDRFTRALRGVLRPLVRLLISRGVTAPRFYRLLKSVYVDVAQASFRIDGKPPTDSRITLLTGVHRRDVRAILSAGPDGWEVARARSAALATVVSRWREIGTPLSRAQFDDLVEGFSRDIRPRTVLDELLRQGLVERRDDLLHLSPEAVVGPRSDDDRLAFFATNLGDHLAAASQNLEAETPPFLERAVFYNHLTPDAVDRLERHARVELQSLLEDLDARSRQEQRDGAGDPAATERYRLGVYFFREPKADDEET</sequence>
<dbReference type="Proteomes" id="UP000032232">
    <property type="component" value="Unassembled WGS sequence"/>
</dbReference>
<keyword evidence="2" id="KW-1185">Reference proteome</keyword>
<dbReference type="EMBL" id="JYFE01000060">
    <property type="protein sequence ID" value="KIT14993.1"/>
    <property type="molecule type" value="Genomic_DNA"/>
</dbReference>
<name>A0A0D1D4J6_9RHOB</name>
<reference evidence="1 2" key="1">
    <citation type="submission" date="2015-02" db="EMBL/GenBank/DDBJ databases">
        <title>Genome Sequence of Jannaschia aquimarina DSM28248, a member of the Roseobacter clade.</title>
        <authorList>
            <person name="Voget S."/>
            <person name="Daniel R."/>
        </authorList>
    </citation>
    <scope>NUCLEOTIDE SEQUENCE [LARGE SCALE GENOMIC DNA]</scope>
    <source>
        <strain evidence="1 2">GSW-M26</strain>
    </source>
</reference>
<dbReference type="InterPro" id="IPR045445">
    <property type="entry name" value="DUF6502"/>
</dbReference>
<accession>A0A0D1D4J6</accession>
<gene>
    <name evidence="1" type="ORF">jaqu_33180</name>
</gene>
<dbReference type="PATRIC" id="fig|935700.4.peg.3424"/>
<evidence type="ECO:0000313" key="2">
    <source>
        <dbReference type="Proteomes" id="UP000032232"/>
    </source>
</evidence>
<dbReference type="STRING" id="935700.jaqu_33180"/>
<protein>
    <submittedName>
        <fullName evidence="1">Uncharacterized protein</fullName>
    </submittedName>
</protein>
<comment type="caution">
    <text evidence="1">The sequence shown here is derived from an EMBL/GenBank/DDBJ whole genome shotgun (WGS) entry which is preliminary data.</text>
</comment>
<proteinExistence type="predicted"/>
<dbReference type="AlphaFoldDB" id="A0A0D1D4J6"/>
<dbReference type="OrthoDB" id="6356376at2"/>
<organism evidence="1 2">
    <name type="scientific">Jannaschia aquimarina</name>
    <dbReference type="NCBI Taxonomy" id="935700"/>
    <lineage>
        <taxon>Bacteria</taxon>
        <taxon>Pseudomonadati</taxon>
        <taxon>Pseudomonadota</taxon>
        <taxon>Alphaproteobacteria</taxon>
        <taxon>Rhodobacterales</taxon>
        <taxon>Roseobacteraceae</taxon>
        <taxon>Jannaschia</taxon>
    </lineage>
</organism>